<keyword evidence="5 12" id="KW-0808">Transferase</keyword>
<evidence type="ECO:0000256" key="10">
    <source>
        <dbReference type="ARBA" id="ARBA00023136"/>
    </source>
</evidence>
<keyword evidence="7" id="KW-0735">Signal-anchor</keyword>
<evidence type="ECO:0000256" key="5">
    <source>
        <dbReference type="ARBA" id="ARBA00022679"/>
    </source>
</evidence>
<dbReference type="Pfam" id="PF00852">
    <property type="entry name" value="Glyco_transf_10"/>
    <property type="match status" value="1"/>
</dbReference>
<keyword evidence="6 12" id="KW-0812">Transmembrane</keyword>
<evidence type="ECO:0000256" key="1">
    <source>
        <dbReference type="ARBA" id="ARBA00004323"/>
    </source>
</evidence>
<name>A0ABN8RFB1_9CNID</name>
<comment type="caution">
    <text evidence="16">The sequence shown here is derived from an EMBL/GenBank/DDBJ whole genome shotgun (WGS) entry which is preliminary data.</text>
</comment>
<reference evidence="16 17" key="1">
    <citation type="submission" date="2022-05" db="EMBL/GenBank/DDBJ databases">
        <authorList>
            <consortium name="Genoscope - CEA"/>
            <person name="William W."/>
        </authorList>
    </citation>
    <scope>NUCLEOTIDE SEQUENCE [LARGE SCALE GENOMIC DNA]</scope>
</reference>
<feature type="domain" description="Fucosyltransferase N-terminal" evidence="14">
    <location>
        <begin position="9"/>
        <end position="126"/>
    </location>
</feature>
<protein>
    <recommendedName>
        <fullName evidence="12">Fucosyltransferase</fullName>
        <ecNumber evidence="12">2.4.1.-</ecNumber>
    </recommendedName>
</protein>
<evidence type="ECO:0000256" key="6">
    <source>
        <dbReference type="ARBA" id="ARBA00022692"/>
    </source>
</evidence>
<sequence length="342" mass="39554">KEKSDLRPRTVLIYTAFFSSIPWKGLEDSQKFTLSNGKPCRVRNCILSYNKEDFKTSDVVIFHGYKSDLTDETTLRELHNRRPSNQTWGFFALESPLNSIETSQLKGLFNWTLTYRTDSDVFVPYGFFTQLESVGENASIQDYSFGKDKLVVWTVSNCRGKRFSYVEKLKQFLKVDIFGGCSGQSCHHDDENCIKLLKTYKFQLAFENTECLDYVTEKYWLSPLDNGIVPIVMGGADYGKIAIPGSYIDVRDFSSVKELADYLLYLDKNNTAYNEYLSWRTKYKRNDCLQKGDMTCLGHWTCDLCALANNASTPYKVYENLEDFWSVKQCNRFSEQFDKIIG</sequence>
<keyword evidence="9 12" id="KW-0333">Golgi apparatus</keyword>
<dbReference type="EMBL" id="CALNXI010001713">
    <property type="protein sequence ID" value="CAH3175555.1"/>
    <property type="molecule type" value="Genomic_DNA"/>
</dbReference>
<feature type="domain" description="Fucosyltransferase C-terminal" evidence="13">
    <location>
        <begin position="146"/>
        <end position="323"/>
    </location>
</feature>
<dbReference type="InterPro" id="IPR055270">
    <property type="entry name" value="Glyco_tran_10_C"/>
</dbReference>
<dbReference type="Pfam" id="PF17039">
    <property type="entry name" value="Glyco_tran_10_N"/>
    <property type="match status" value="1"/>
</dbReference>
<evidence type="ECO:0000256" key="12">
    <source>
        <dbReference type="RuleBase" id="RU003832"/>
    </source>
</evidence>
<dbReference type="EC" id="2.4.1.-" evidence="12"/>
<comment type="subcellular location">
    <subcellularLocation>
        <location evidence="1">Golgi apparatus membrane</location>
        <topology evidence="1">Single-pass type II membrane protein</topology>
    </subcellularLocation>
    <subcellularLocation>
        <location evidence="12">Golgi apparatus</location>
        <location evidence="12">Golgi stack membrane</location>
        <topology evidence="12">Single-pass type II membrane protein</topology>
    </subcellularLocation>
</comment>
<evidence type="ECO:0000256" key="4">
    <source>
        <dbReference type="ARBA" id="ARBA00022676"/>
    </source>
</evidence>
<evidence type="ECO:0000256" key="7">
    <source>
        <dbReference type="ARBA" id="ARBA00022968"/>
    </source>
</evidence>
<evidence type="ECO:0000313" key="16">
    <source>
        <dbReference type="EMBL" id="CAH3177299.1"/>
    </source>
</evidence>
<evidence type="ECO:0000256" key="3">
    <source>
        <dbReference type="ARBA" id="ARBA00008919"/>
    </source>
</evidence>
<evidence type="ECO:0000313" key="17">
    <source>
        <dbReference type="Proteomes" id="UP001159427"/>
    </source>
</evidence>
<evidence type="ECO:0000256" key="9">
    <source>
        <dbReference type="ARBA" id="ARBA00023034"/>
    </source>
</evidence>
<evidence type="ECO:0000256" key="2">
    <source>
        <dbReference type="ARBA" id="ARBA00004922"/>
    </source>
</evidence>
<evidence type="ECO:0000259" key="13">
    <source>
        <dbReference type="Pfam" id="PF00852"/>
    </source>
</evidence>
<keyword evidence="17" id="KW-1185">Reference proteome</keyword>
<keyword evidence="4 12" id="KW-0328">Glycosyltransferase</keyword>
<dbReference type="InterPro" id="IPR038577">
    <property type="entry name" value="GT10-like_C_sf"/>
</dbReference>
<keyword evidence="10" id="KW-0472">Membrane</keyword>
<comment type="pathway">
    <text evidence="2">Protein modification; protein glycosylation.</text>
</comment>
<dbReference type="SUPFAM" id="SSF53756">
    <property type="entry name" value="UDP-Glycosyltransferase/glycogen phosphorylase"/>
    <property type="match status" value="1"/>
</dbReference>
<organism evidence="16 17">
    <name type="scientific">Porites evermanni</name>
    <dbReference type="NCBI Taxonomy" id="104178"/>
    <lineage>
        <taxon>Eukaryota</taxon>
        <taxon>Metazoa</taxon>
        <taxon>Cnidaria</taxon>
        <taxon>Anthozoa</taxon>
        <taxon>Hexacorallia</taxon>
        <taxon>Scleractinia</taxon>
        <taxon>Fungiina</taxon>
        <taxon>Poritidae</taxon>
        <taxon>Porites</taxon>
    </lineage>
</organism>
<dbReference type="EMBL" id="CALNXI010001799">
    <property type="protein sequence ID" value="CAH3177299.1"/>
    <property type="molecule type" value="Genomic_DNA"/>
</dbReference>
<dbReference type="PANTHER" id="PTHR48438">
    <property type="entry name" value="ALPHA-(1,3)-FUCOSYLTRANSFERASE C-RELATED"/>
    <property type="match status" value="1"/>
</dbReference>
<dbReference type="InterPro" id="IPR031481">
    <property type="entry name" value="Glyco_tran_10_N"/>
</dbReference>
<dbReference type="InterPro" id="IPR001503">
    <property type="entry name" value="Glyco_trans_10"/>
</dbReference>
<dbReference type="Proteomes" id="UP001159427">
    <property type="component" value="Unassembled WGS sequence"/>
</dbReference>
<evidence type="ECO:0000256" key="8">
    <source>
        <dbReference type="ARBA" id="ARBA00022989"/>
    </source>
</evidence>
<dbReference type="PANTHER" id="PTHR48438:SF1">
    <property type="entry name" value="ALPHA-(1,3)-FUCOSYLTRANSFERASE C-RELATED"/>
    <property type="match status" value="1"/>
</dbReference>
<evidence type="ECO:0000256" key="11">
    <source>
        <dbReference type="ARBA" id="ARBA00023180"/>
    </source>
</evidence>
<dbReference type="Gene3D" id="3.40.50.11660">
    <property type="entry name" value="Glycosyl transferase family 10, C-terminal domain"/>
    <property type="match status" value="1"/>
</dbReference>
<proteinExistence type="inferred from homology"/>
<feature type="non-terminal residue" evidence="16">
    <location>
        <position position="1"/>
    </location>
</feature>
<evidence type="ECO:0000313" key="15">
    <source>
        <dbReference type="EMBL" id="CAH3175555.1"/>
    </source>
</evidence>
<gene>
    <name evidence="15" type="ORF">PEVE_00010196</name>
    <name evidence="16" type="ORF">PEVE_00011069</name>
</gene>
<keyword evidence="11" id="KW-0325">Glycoprotein</keyword>
<accession>A0ABN8RFB1</accession>
<evidence type="ECO:0000259" key="14">
    <source>
        <dbReference type="Pfam" id="PF17039"/>
    </source>
</evidence>
<keyword evidence="8" id="KW-1133">Transmembrane helix</keyword>
<comment type="similarity">
    <text evidence="3 12">Belongs to the glycosyltransferase 10 family.</text>
</comment>